<keyword evidence="1" id="KW-0732">Signal</keyword>
<evidence type="ECO:0000256" key="1">
    <source>
        <dbReference type="SAM" id="SignalP"/>
    </source>
</evidence>
<evidence type="ECO:0000313" key="2">
    <source>
        <dbReference type="EMBL" id="ALU45839.1"/>
    </source>
</evidence>
<dbReference type="KEGG" id="prr:AT705_23210"/>
<feature type="chain" id="PRO_5006839945" evidence="1">
    <location>
        <begin position="23"/>
        <end position="315"/>
    </location>
</feature>
<dbReference type="EMBL" id="CP013612">
    <property type="protein sequence ID" value="ALU45839.1"/>
    <property type="molecule type" value="Genomic_DNA"/>
</dbReference>
<organism evidence="2 3">
    <name type="scientific">Pseudoalteromonas rubra</name>
    <dbReference type="NCBI Taxonomy" id="43658"/>
    <lineage>
        <taxon>Bacteria</taxon>
        <taxon>Pseudomonadati</taxon>
        <taxon>Pseudomonadota</taxon>
        <taxon>Gammaproteobacteria</taxon>
        <taxon>Alteromonadales</taxon>
        <taxon>Pseudoalteromonadaceae</taxon>
        <taxon>Pseudoalteromonas</taxon>
    </lineage>
</organism>
<dbReference type="AlphaFoldDB" id="A0A0U3ICK4"/>
<evidence type="ECO:0000313" key="3">
    <source>
        <dbReference type="Proteomes" id="UP000069015"/>
    </source>
</evidence>
<name>A0A0U3ICK4_9GAMM</name>
<dbReference type="RefSeq" id="WP_058798691.1">
    <property type="nucleotide sequence ID" value="NZ_CP013612.1"/>
</dbReference>
<proteinExistence type="predicted"/>
<accession>A0A0U3ICK4</accession>
<feature type="signal peptide" evidence="1">
    <location>
        <begin position="1"/>
        <end position="22"/>
    </location>
</feature>
<reference evidence="2 3" key="1">
    <citation type="submission" date="2015-12" db="EMBL/GenBank/DDBJ databases">
        <title>Complete genome sequence of Pseudoalteromonas rubra SCSIO 6842, harboring a conjugative plasmid.</title>
        <authorList>
            <person name="Li B."/>
            <person name="Wang X."/>
        </authorList>
    </citation>
    <scope>NUCLEOTIDE SEQUENCE [LARGE SCALE GENOMIC DNA]</scope>
    <source>
        <strain evidence="2 3">SCSIO 6842</strain>
    </source>
</reference>
<protein>
    <submittedName>
        <fullName evidence="2">Uncharacterized protein</fullName>
    </submittedName>
</protein>
<sequence>MKVTKLVLPLVLSGLFAANAQASVPGECDDLMIGLNMDRYVQYETVQRVWIKAGNSTKCVRVSPDLHNSVYHVLSKQVAMRNQLKSELHTKLDQELRNNATGLVEHRYTNTDLTGNLSTKLSANSNGEILANVNGFGFNAKAKYTIKNVPSIIAKAYARVSAQNIVVTAKYDFVTGQAYGLNVNPINLNIDVDSRIFGISVPLLSNYINNKVEGIISSKIHGYLNTKTDGWSASLFSLDKAIPDDRFGQLGVSVKNRLKSLAAGQYIRLSSSATKIEGASLYVDLSGDYSITMSSKTIENPCYIYSDRPCSINPF</sequence>
<gene>
    <name evidence="2" type="ORF">AT705_23210</name>
</gene>
<dbReference type="Proteomes" id="UP000069015">
    <property type="component" value="Chromosome 2"/>
</dbReference>